<sequence>MVMSVLEAFVPARKWEMLKAEFRHSTELLPPQICETILIQSIEDPTLWKVITIWHQKRHIKRLQDVMLRCGAAEIFRSIGVEPRQGLFNIMMTAQETDLGSDLAETPLSDMLMAVEDTP</sequence>
<evidence type="ECO:0008006" key="3">
    <source>
        <dbReference type="Google" id="ProtNLM"/>
    </source>
</evidence>
<dbReference type="AlphaFoldDB" id="A0A0P6XEB0"/>
<dbReference type="EMBL" id="LGCK01000006">
    <property type="protein sequence ID" value="KPL73505.1"/>
    <property type="molecule type" value="Genomic_DNA"/>
</dbReference>
<dbReference type="Proteomes" id="UP000050430">
    <property type="component" value="Unassembled WGS sequence"/>
</dbReference>
<dbReference type="OrthoDB" id="165360at2"/>
<accession>A0A0P6XEB0</accession>
<name>A0A0P6XEB0_9CHLR</name>
<organism evidence="1 2">
    <name type="scientific">Leptolinea tardivitalis</name>
    <dbReference type="NCBI Taxonomy" id="229920"/>
    <lineage>
        <taxon>Bacteria</taxon>
        <taxon>Bacillati</taxon>
        <taxon>Chloroflexota</taxon>
        <taxon>Anaerolineae</taxon>
        <taxon>Anaerolineales</taxon>
        <taxon>Anaerolineaceae</taxon>
        <taxon>Leptolinea</taxon>
    </lineage>
</organism>
<comment type="caution">
    <text evidence="1">The sequence shown here is derived from an EMBL/GenBank/DDBJ whole genome shotgun (WGS) entry which is preliminary data.</text>
</comment>
<dbReference type="RefSeq" id="WP_062421982.1">
    <property type="nucleotide sequence ID" value="NZ_BBYA01000009.1"/>
</dbReference>
<dbReference type="STRING" id="229920.ADM99_04850"/>
<evidence type="ECO:0000313" key="2">
    <source>
        <dbReference type="Proteomes" id="UP000050430"/>
    </source>
</evidence>
<evidence type="ECO:0000313" key="1">
    <source>
        <dbReference type="EMBL" id="KPL73505.1"/>
    </source>
</evidence>
<reference evidence="1 2" key="1">
    <citation type="submission" date="2015-07" db="EMBL/GenBank/DDBJ databases">
        <title>Genome sequence of Leptolinea tardivitalis DSM 16556.</title>
        <authorList>
            <person name="Hemp J."/>
            <person name="Ward L.M."/>
            <person name="Pace L.A."/>
            <person name="Fischer W.W."/>
        </authorList>
    </citation>
    <scope>NUCLEOTIDE SEQUENCE [LARGE SCALE GENOMIC DNA]</scope>
    <source>
        <strain evidence="1 2">YMTK-2</strain>
    </source>
</reference>
<protein>
    <recommendedName>
        <fullName evidence="3">ABM domain-containing protein</fullName>
    </recommendedName>
</protein>
<gene>
    <name evidence="1" type="ORF">ADM99_04850</name>
</gene>
<keyword evidence="2" id="KW-1185">Reference proteome</keyword>
<proteinExistence type="predicted"/>